<name>A0A8X6PNG5_NEPPI</name>
<dbReference type="AlphaFoldDB" id="A0A8X6PNG5"/>
<reference evidence="1" key="1">
    <citation type="submission" date="2020-08" db="EMBL/GenBank/DDBJ databases">
        <title>Multicomponent nature underlies the extraordinary mechanical properties of spider dragline silk.</title>
        <authorList>
            <person name="Kono N."/>
            <person name="Nakamura H."/>
            <person name="Mori M."/>
            <person name="Yoshida Y."/>
            <person name="Ohtoshi R."/>
            <person name="Malay A.D."/>
            <person name="Moran D.A.P."/>
            <person name="Tomita M."/>
            <person name="Numata K."/>
            <person name="Arakawa K."/>
        </authorList>
    </citation>
    <scope>NUCLEOTIDE SEQUENCE</scope>
</reference>
<organism evidence="1 2">
    <name type="scientific">Nephila pilipes</name>
    <name type="common">Giant wood spider</name>
    <name type="synonym">Nephila maculata</name>
    <dbReference type="NCBI Taxonomy" id="299642"/>
    <lineage>
        <taxon>Eukaryota</taxon>
        <taxon>Metazoa</taxon>
        <taxon>Ecdysozoa</taxon>
        <taxon>Arthropoda</taxon>
        <taxon>Chelicerata</taxon>
        <taxon>Arachnida</taxon>
        <taxon>Araneae</taxon>
        <taxon>Araneomorphae</taxon>
        <taxon>Entelegynae</taxon>
        <taxon>Araneoidea</taxon>
        <taxon>Nephilidae</taxon>
        <taxon>Nephila</taxon>
    </lineage>
</organism>
<evidence type="ECO:0000313" key="1">
    <source>
        <dbReference type="EMBL" id="GFT80038.1"/>
    </source>
</evidence>
<proteinExistence type="predicted"/>
<sequence>MILPLPYICRALPSSPLCHAYSSRVGMYTYLPPRGVAALTNRRRGNMRAGTFCMGCTALMPAVCSAGGDDALLLVAARAYISALYAVPQRYIPLLTL</sequence>
<comment type="caution">
    <text evidence="1">The sequence shown here is derived from an EMBL/GenBank/DDBJ whole genome shotgun (WGS) entry which is preliminary data.</text>
</comment>
<evidence type="ECO:0000313" key="2">
    <source>
        <dbReference type="Proteomes" id="UP000887013"/>
    </source>
</evidence>
<dbReference type="EMBL" id="BMAW01022874">
    <property type="protein sequence ID" value="GFT80038.1"/>
    <property type="molecule type" value="Genomic_DNA"/>
</dbReference>
<accession>A0A8X6PNG5</accession>
<protein>
    <submittedName>
        <fullName evidence="1">Uncharacterized protein</fullName>
    </submittedName>
</protein>
<dbReference type="Proteomes" id="UP000887013">
    <property type="component" value="Unassembled WGS sequence"/>
</dbReference>
<gene>
    <name evidence="1" type="ORF">NPIL_188381</name>
</gene>
<keyword evidence="2" id="KW-1185">Reference proteome</keyword>